<evidence type="ECO:0000313" key="1">
    <source>
        <dbReference type="EMBL" id="MBB6556192.1"/>
    </source>
</evidence>
<reference evidence="1 2" key="1">
    <citation type="submission" date="2020-08" db="EMBL/GenBank/DDBJ databases">
        <title>Sequencing the genomes of 1000 actinobacteria strains.</title>
        <authorList>
            <person name="Klenk H.-P."/>
        </authorList>
    </citation>
    <scope>NUCLEOTIDE SEQUENCE [LARGE SCALE GENOMIC DNA]</scope>
    <source>
        <strain evidence="1 2">DSM 43768</strain>
    </source>
</reference>
<organism evidence="1 2">
    <name type="scientific">Nonomuraea rubra</name>
    <dbReference type="NCBI Taxonomy" id="46180"/>
    <lineage>
        <taxon>Bacteria</taxon>
        <taxon>Bacillati</taxon>
        <taxon>Actinomycetota</taxon>
        <taxon>Actinomycetes</taxon>
        <taxon>Streptosporangiales</taxon>
        <taxon>Streptosporangiaceae</taxon>
        <taxon>Nonomuraea</taxon>
    </lineage>
</organism>
<keyword evidence="2" id="KW-1185">Reference proteome</keyword>
<name>A0A7X0P6Y2_9ACTN</name>
<gene>
    <name evidence="1" type="ORF">HD593_010987</name>
</gene>
<dbReference type="EMBL" id="JACHMI010000001">
    <property type="protein sequence ID" value="MBB6556192.1"/>
    <property type="molecule type" value="Genomic_DNA"/>
</dbReference>
<dbReference type="AlphaFoldDB" id="A0A7X0P6Y2"/>
<dbReference type="Proteomes" id="UP000565579">
    <property type="component" value="Unassembled WGS sequence"/>
</dbReference>
<proteinExistence type="predicted"/>
<comment type="caution">
    <text evidence="1">The sequence shown here is derived from an EMBL/GenBank/DDBJ whole genome shotgun (WGS) entry which is preliminary data.</text>
</comment>
<evidence type="ECO:0000313" key="2">
    <source>
        <dbReference type="Proteomes" id="UP000565579"/>
    </source>
</evidence>
<sequence>MPDIPEEAVQAVMGVLLERRLTPSKIWAEPFAREILAVAAPVLAAQVRQQVAEELLALADVKRAGYDPARFDAFLKEYGLVYHPRMRDTLKAAAHLIGGGDQ</sequence>
<dbReference type="RefSeq" id="WP_185110670.1">
    <property type="nucleotide sequence ID" value="NZ_BAAAXY010000153.1"/>
</dbReference>
<accession>A0A7X0P6Y2</accession>
<protein>
    <submittedName>
        <fullName evidence="1">Uncharacterized protein</fullName>
    </submittedName>
</protein>